<keyword evidence="2" id="KW-0378">Hydrolase</keyword>
<organism evidence="2 3">
    <name type="scientific">Lacticaseibacillus paracasei subsp. paracasei Lpp126</name>
    <dbReference type="NCBI Taxonomy" id="1256206"/>
    <lineage>
        <taxon>Bacteria</taxon>
        <taxon>Bacillati</taxon>
        <taxon>Bacillota</taxon>
        <taxon>Bacilli</taxon>
        <taxon>Lactobacillales</taxon>
        <taxon>Lactobacillaceae</taxon>
        <taxon>Lacticaseibacillus</taxon>
    </lineage>
</organism>
<evidence type="ECO:0000313" key="3">
    <source>
        <dbReference type="Proteomes" id="UP000014243"/>
    </source>
</evidence>
<dbReference type="Pfam" id="PF05362">
    <property type="entry name" value="Lon_C"/>
    <property type="match status" value="1"/>
</dbReference>
<dbReference type="PATRIC" id="fig|1256206.3.peg.2640"/>
<dbReference type="InterPro" id="IPR008269">
    <property type="entry name" value="Lon_proteolytic"/>
</dbReference>
<comment type="caution">
    <text evidence="2">The sequence shown here is derived from an EMBL/GenBank/DDBJ whole genome shotgun (WGS) entry which is preliminary data.</text>
</comment>
<reference evidence="2 3" key="1">
    <citation type="journal article" date="2013" name="PLoS ONE">
        <title>Lactobacillus paracasei comparative genomics: towards species pan-genome definition and exploitation of diversity.</title>
        <authorList>
            <person name="Smokvina T."/>
            <person name="Wels M."/>
            <person name="Polka J."/>
            <person name="Chervaux C."/>
            <person name="Brisse S."/>
            <person name="Boekhorst J."/>
            <person name="van Hylckama Vlieg J.E."/>
            <person name="Siezen R.J."/>
        </authorList>
    </citation>
    <scope>NUCLEOTIDE SEQUENCE [LARGE SCALE GENOMIC DNA]</scope>
    <source>
        <strain evidence="2 3">Lpp126</strain>
    </source>
</reference>
<dbReference type="GO" id="GO:0004252">
    <property type="term" value="F:serine-type endopeptidase activity"/>
    <property type="evidence" value="ECO:0007669"/>
    <property type="project" value="InterPro"/>
</dbReference>
<dbReference type="GO" id="GO:0006508">
    <property type="term" value="P:proteolysis"/>
    <property type="evidence" value="ECO:0007669"/>
    <property type="project" value="UniProtKB-KW"/>
</dbReference>
<accession>S2QZT0</accession>
<dbReference type="AlphaFoldDB" id="S2QZT0"/>
<dbReference type="GO" id="GO:0004176">
    <property type="term" value="F:ATP-dependent peptidase activity"/>
    <property type="evidence" value="ECO:0007669"/>
    <property type="project" value="InterPro"/>
</dbReference>
<dbReference type="Proteomes" id="UP000014243">
    <property type="component" value="Unassembled WGS sequence"/>
</dbReference>
<keyword evidence="2" id="KW-0645">Protease</keyword>
<protein>
    <submittedName>
        <fullName evidence="2">ATP-dependent Lon protease</fullName>
    </submittedName>
</protein>
<dbReference type="InterPro" id="IPR020568">
    <property type="entry name" value="Ribosomal_Su5_D2-typ_SF"/>
</dbReference>
<feature type="non-terminal residue" evidence="2">
    <location>
        <position position="1"/>
    </location>
</feature>
<sequence length="128" mass="13455">ANYKGIDQRINANVPVISWLARLNLNNSVPSSHISLATFIALVSIALGKPTLDRLVILGDFTIGGTISRIDDLADTLQVALDSGAKRVLLPAAAASDISGVPTDLMSSFNLIFYNSVKDAAFKALGVS</sequence>
<name>S2QZT0_LACPA</name>
<dbReference type="EMBL" id="ANKC01001209">
    <property type="protein sequence ID" value="EPC70510.1"/>
    <property type="molecule type" value="Genomic_DNA"/>
</dbReference>
<dbReference type="SUPFAM" id="SSF54211">
    <property type="entry name" value="Ribosomal protein S5 domain 2-like"/>
    <property type="match status" value="1"/>
</dbReference>
<gene>
    <name evidence="2" type="ORF">Lpp126_17159</name>
</gene>
<evidence type="ECO:0000313" key="2">
    <source>
        <dbReference type="EMBL" id="EPC70510.1"/>
    </source>
</evidence>
<dbReference type="InterPro" id="IPR014721">
    <property type="entry name" value="Ribsml_uS5_D2-typ_fold_subgr"/>
</dbReference>
<feature type="domain" description="Lon proteolytic" evidence="1">
    <location>
        <begin position="30"/>
        <end position="124"/>
    </location>
</feature>
<proteinExistence type="predicted"/>
<dbReference type="Gene3D" id="3.30.230.10">
    <property type="match status" value="1"/>
</dbReference>
<evidence type="ECO:0000259" key="1">
    <source>
        <dbReference type="Pfam" id="PF05362"/>
    </source>
</evidence>